<dbReference type="EMBL" id="RRCN01000001">
    <property type="protein sequence ID" value="RRJ66937.1"/>
    <property type="molecule type" value="Genomic_DNA"/>
</dbReference>
<accession>A0A3P3U9B1</accession>
<dbReference type="AlphaFoldDB" id="A0A3P3U9B1"/>
<evidence type="ECO:0000313" key="2">
    <source>
        <dbReference type="Proteomes" id="UP000267017"/>
    </source>
</evidence>
<keyword evidence="2" id="KW-1185">Reference proteome</keyword>
<protein>
    <submittedName>
        <fullName evidence="1">Uncharacterized protein</fullName>
    </submittedName>
</protein>
<reference evidence="1 2" key="1">
    <citation type="submission" date="2018-11" db="EMBL/GenBank/DDBJ databases">
        <title>Genome sequencing of Paenibacillus sp. KCOM 3021 (= ChDC PVNT-B20).</title>
        <authorList>
            <person name="Kook J.-K."/>
            <person name="Park S.-N."/>
            <person name="Lim Y.K."/>
        </authorList>
    </citation>
    <scope>NUCLEOTIDE SEQUENCE [LARGE SCALE GENOMIC DNA]</scope>
    <source>
        <strain evidence="1 2">KCOM 3021</strain>
    </source>
</reference>
<sequence length="868" mass="94938">MANPITPNLGLNKIDRTSPETTYFDLEKYVDQNADKVDAFAGNVGESLNEFKERFDTADTKPVTLQPGLQVVNSPKDARFRLGEVRGRTLINLLGNAGSCDSLQSWPNTGRLSLDTANNVEGIASIKATIGDTDQYVDMYREFPYDPDKMYVAVGELKVPSGVEARIRMIELNNPSSEISSEQITSTGSNFKTVFIRIPKNAFSGSKIVYFGAVFVGNPGTGGNADALRIFEISSDEYAVLDGMKAEQVAEKYPFVSSGIHGVDGPYAIGYGENLLPPFYEYSASGASLRIIDPYESEITLATAYNSYYVDIPAIPSTTYTMSCESISGNNGEGFVNAAEYEGDTELLISNTVTRGNETITFTTSLKTNKLRIFISANVAGTYRFKKPILVIGSGPKPFKPQQKSMLAFQTELHANSVGGWEADVLFEKEGQYFKLAKWKKVVLDGSLSWNVDTGHVTSSYKPVFVRDGTISAVDYITYVTKYTGALLINRTTASYTGSDQSLMYLNGIHVSIANTDSGWGPDYFPSQDEIKAYFMGWKMYTWGASDQLYNGTGKKGWGKIYCGIGAPDGNGMIMGSGVDTLPTESNDQGYTPYQLLYRLAKETVEPVVSEGALLLSEGDNMVEVGTGIVLRELAKPMYYSPNGNYYINNTAVSGSLLKNRVSLTLRVYRNDRADNFAKIENDTNAYGKQHIRFLSSDFDPTAAYSVTYIKKDKSPIQPITGMLAANEKAQFSDLTAGVAEALQRVSVVEQKKAEEDAPGWIAPTLLNGWVAYDATTYPTAEFTKDSQGYVHLRGMITGGSIVAGTVIFRLPIGYRPKKYVMLDAACSDGDGVYPALVNVSPGGVVSLNRIWYNGFLSLFLPPFLVEQ</sequence>
<dbReference type="OrthoDB" id="2667186at2"/>
<proteinExistence type="predicted"/>
<gene>
    <name evidence="1" type="ORF">EHV15_31430</name>
</gene>
<organism evidence="1 2">
    <name type="scientific">Paenibacillus oralis</name>
    <dbReference type="NCBI Taxonomy" id="2490856"/>
    <lineage>
        <taxon>Bacteria</taxon>
        <taxon>Bacillati</taxon>
        <taxon>Bacillota</taxon>
        <taxon>Bacilli</taxon>
        <taxon>Bacillales</taxon>
        <taxon>Paenibacillaceae</taxon>
        <taxon>Paenibacillus</taxon>
    </lineage>
</organism>
<name>A0A3P3U9B1_9BACL</name>
<dbReference type="RefSeq" id="WP_128634720.1">
    <property type="nucleotide sequence ID" value="NZ_RRCN01000001.1"/>
</dbReference>
<evidence type="ECO:0000313" key="1">
    <source>
        <dbReference type="EMBL" id="RRJ66937.1"/>
    </source>
</evidence>
<comment type="caution">
    <text evidence="1">The sequence shown here is derived from an EMBL/GenBank/DDBJ whole genome shotgun (WGS) entry which is preliminary data.</text>
</comment>
<dbReference type="Proteomes" id="UP000267017">
    <property type="component" value="Unassembled WGS sequence"/>
</dbReference>